<reference evidence="2" key="1">
    <citation type="submission" date="2023-08" db="EMBL/GenBank/DDBJ databases">
        <title>The draft genome of Tsukamurella strandjordii strain 050030.</title>
        <authorList>
            <person name="Zhao F."/>
            <person name="Feng Y."/>
            <person name="Zong Z."/>
        </authorList>
    </citation>
    <scope>NUCLEOTIDE SEQUENCE</scope>
    <source>
        <strain evidence="2">050030</strain>
    </source>
</reference>
<dbReference type="RefSeq" id="WP_220656804.1">
    <property type="nucleotide sequence ID" value="NZ_BAAAII010000011.1"/>
</dbReference>
<dbReference type="EMBL" id="JAUTIX010000001">
    <property type="protein sequence ID" value="MDP0396988.1"/>
    <property type="molecule type" value="Genomic_DNA"/>
</dbReference>
<feature type="domain" description="Carrier" evidence="1">
    <location>
        <begin position="10"/>
        <end position="86"/>
    </location>
</feature>
<keyword evidence="3" id="KW-1185">Reference proteome</keyword>
<evidence type="ECO:0000259" key="1">
    <source>
        <dbReference type="PROSITE" id="PS50075"/>
    </source>
</evidence>
<evidence type="ECO:0000313" key="2">
    <source>
        <dbReference type="EMBL" id="MDP0396988.1"/>
    </source>
</evidence>
<comment type="caution">
    <text evidence="2">The sequence shown here is derived from an EMBL/GenBank/DDBJ whole genome shotgun (WGS) entry which is preliminary data.</text>
</comment>
<accession>A0AA90ND41</accession>
<name>A0AA90ND41_9ACTN</name>
<sequence>MSSDLVNQSPERTEVAAFIRDYLVRRHAADEDAVEARTFNELYVDSLGIVQLGMKVKKRFGVEFAANEITGADSVGSVIDAVHSRALTGEVRA</sequence>
<dbReference type="Proteomes" id="UP001178281">
    <property type="component" value="Unassembled WGS sequence"/>
</dbReference>
<dbReference type="InterPro" id="IPR009081">
    <property type="entry name" value="PP-bd_ACP"/>
</dbReference>
<dbReference type="PROSITE" id="PS50075">
    <property type="entry name" value="CARRIER"/>
    <property type="match status" value="1"/>
</dbReference>
<dbReference type="SUPFAM" id="SSF47336">
    <property type="entry name" value="ACP-like"/>
    <property type="match status" value="1"/>
</dbReference>
<dbReference type="AlphaFoldDB" id="A0AA90ND41"/>
<proteinExistence type="predicted"/>
<dbReference type="InterPro" id="IPR036736">
    <property type="entry name" value="ACP-like_sf"/>
</dbReference>
<gene>
    <name evidence="2" type="ORF">Q7X28_03525</name>
</gene>
<dbReference type="Gene3D" id="1.10.1200.10">
    <property type="entry name" value="ACP-like"/>
    <property type="match status" value="1"/>
</dbReference>
<dbReference type="Pfam" id="PF00550">
    <property type="entry name" value="PP-binding"/>
    <property type="match status" value="1"/>
</dbReference>
<protein>
    <submittedName>
        <fullName evidence="2">Acyl carrier protein</fullName>
    </submittedName>
</protein>
<organism evidence="2 3">
    <name type="scientific">Tsukamurella strandjordii</name>
    <dbReference type="NCBI Taxonomy" id="147577"/>
    <lineage>
        <taxon>Bacteria</taxon>
        <taxon>Bacillati</taxon>
        <taxon>Actinomycetota</taxon>
        <taxon>Actinomycetes</taxon>
        <taxon>Mycobacteriales</taxon>
        <taxon>Tsukamurellaceae</taxon>
        <taxon>Tsukamurella</taxon>
    </lineage>
</organism>
<evidence type="ECO:0000313" key="3">
    <source>
        <dbReference type="Proteomes" id="UP001178281"/>
    </source>
</evidence>